<protein>
    <submittedName>
        <fullName evidence="1">Uncharacterized protein</fullName>
    </submittedName>
</protein>
<name>A0A8S3K5L5_9BILA</name>
<proteinExistence type="predicted"/>
<dbReference type="EMBL" id="CAJOBJ010380587">
    <property type="protein sequence ID" value="CAF5227291.1"/>
    <property type="molecule type" value="Genomic_DNA"/>
</dbReference>
<feature type="non-terminal residue" evidence="1">
    <location>
        <position position="1"/>
    </location>
</feature>
<organism evidence="1 2">
    <name type="scientific">Rotaria magnacalcarata</name>
    <dbReference type="NCBI Taxonomy" id="392030"/>
    <lineage>
        <taxon>Eukaryota</taxon>
        <taxon>Metazoa</taxon>
        <taxon>Spiralia</taxon>
        <taxon>Gnathifera</taxon>
        <taxon>Rotifera</taxon>
        <taxon>Eurotatoria</taxon>
        <taxon>Bdelloidea</taxon>
        <taxon>Philodinida</taxon>
        <taxon>Philodinidae</taxon>
        <taxon>Rotaria</taxon>
    </lineage>
</organism>
<reference evidence="1" key="1">
    <citation type="submission" date="2021-02" db="EMBL/GenBank/DDBJ databases">
        <authorList>
            <person name="Nowell W R."/>
        </authorList>
    </citation>
    <scope>NUCLEOTIDE SEQUENCE</scope>
</reference>
<evidence type="ECO:0000313" key="2">
    <source>
        <dbReference type="Proteomes" id="UP000681720"/>
    </source>
</evidence>
<evidence type="ECO:0000313" key="1">
    <source>
        <dbReference type="EMBL" id="CAF5227291.1"/>
    </source>
</evidence>
<dbReference type="Proteomes" id="UP000681720">
    <property type="component" value="Unassembled WGS sequence"/>
</dbReference>
<gene>
    <name evidence="1" type="ORF">GIL414_LOCUS87570</name>
</gene>
<accession>A0A8S3K5L5</accession>
<comment type="caution">
    <text evidence="1">The sequence shown here is derived from an EMBL/GenBank/DDBJ whole genome shotgun (WGS) entry which is preliminary data.</text>
</comment>
<dbReference type="AlphaFoldDB" id="A0A8S3K5L5"/>
<sequence>EDIQTVEIFQYDENFQLNPYTNSNEKADHILIDDFSQVGWKQILFLKNDFNLNSFMLTDFSQIHIFQNEPNYGYNVD</sequence>